<dbReference type="Proteomes" id="UP000494174">
    <property type="component" value="Unassembled WGS sequence"/>
</dbReference>
<name>A0A6P2IW69_BURL3</name>
<proteinExistence type="predicted"/>
<reference evidence="2 3" key="1">
    <citation type="submission" date="2019-09" db="EMBL/GenBank/DDBJ databases">
        <authorList>
            <person name="Depoorter E."/>
        </authorList>
    </citation>
    <scope>NUCLEOTIDE SEQUENCE [LARGE SCALE GENOMIC DNA]</scope>
    <source>
        <strain evidence="2">R-15945</strain>
    </source>
</reference>
<dbReference type="EMBL" id="CABVPU010000004">
    <property type="protein sequence ID" value="VWB33806.1"/>
    <property type="molecule type" value="Genomic_DNA"/>
</dbReference>
<feature type="region of interest" description="Disordered" evidence="1">
    <location>
        <begin position="21"/>
        <end position="53"/>
    </location>
</feature>
<evidence type="ECO:0000313" key="3">
    <source>
        <dbReference type="Proteomes" id="UP000494174"/>
    </source>
</evidence>
<accession>A0A6P2IW69</accession>
<organism evidence="2 3">
    <name type="scientific">Burkholderia lata (strain ATCC 17760 / DSM 23089 / LMG 22485 / NCIMB 9086 / R18194 / 383)</name>
    <dbReference type="NCBI Taxonomy" id="482957"/>
    <lineage>
        <taxon>Bacteria</taxon>
        <taxon>Pseudomonadati</taxon>
        <taxon>Pseudomonadota</taxon>
        <taxon>Betaproteobacteria</taxon>
        <taxon>Burkholderiales</taxon>
        <taxon>Burkholderiaceae</taxon>
        <taxon>Burkholderia</taxon>
        <taxon>Burkholderia cepacia complex</taxon>
    </lineage>
</organism>
<evidence type="ECO:0000256" key="1">
    <source>
        <dbReference type="SAM" id="MobiDB-lite"/>
    </source>
</evidence>
<sequence>MSARKPTANSLRGIPDAYLKAEGTFGSGSASSSDGPAAPEQAGPQARPEGFTQ</sequence>
<evidence type="ECO:0000313" key="2">
    <source>
        <dbReference type="EMBL" id="VWB33806.1"/>
    </source>
</evidence>
<gene>
    <name evidence="2" type="ORF">BLA15945_01498</name>
</gene>
<feature type="compositionally biased region" description="Low complexity" evidence="1">
    <location>
        <begin position="27"/>
        <end position="53"/>
    </location>
</feature>
<dbReference type="AlphaFoldDB" id="A0A6P2IW69"/>
<protein>
    <submittedName>
        <fullName evidence="2">Uncharacterized protein</fullName>
    </submittedName>
</protein>